<dbReference type="InterPro" id="IPR009003">
    <property type="entry name" value="Peptidase_S1_PA"/>
</dbReference>
<evidence type="ECO:0008006" key="3">
    <source>
        <dbReference type="Google" id="ProtNLM"/>
    </source>
</evidence>
<dbReference type="Proteomes" id="UP000245379">
    <property type="component" value="Unassembled WGS sequence"/>
</dbReference>
<dbReference type="RefSeq" id="WP_109923910.1">
    <property type="nucleotide sequence ID" value="NZ_QGNZ01000001.1"/>
</dbReference>
<organism evidence="1 2">
    <name type="scientific">Pedobacter yonginense</name>
    <dbReference type="NCBI Taxonomy" id="651869"/>
    <lineage>
        <taxon>Bacteria</taxon>
        <taxon>Pseudomonadati</taxon>
        <taxon>Bacteroidota</taxon>
        <taxon>Sphingobacteriia</taxon>
        <taxon>Sphingobacteriales</taxon>
        <taxon>Sphingobacteriaceae</taxon>
        <taxon>Pedobacter</taxon>
    </lineage>
</organism>
<dbReference type="Gene3D" id="2.40.10.10">
    <property type="entry name" value="Trypsin-like serine proteases"/>
    <property type="match status" value="1"/>
</dbReference>
<proteinExistence type="predicted"/>
<gene>
    <name evidence="1" type="ORF">DHW03_01055</name>
</gene>
<dbReference type="InterPro" id="IPR043504">
    <property type="entry name" value="Peptidase_S1_PA_chymotrypsin"/>
</dbReference>
<dbReference type="OrthoDB" id="7057402at2"/>
<protein>
    <recommendedName>
        <fullName evidence="3">Serine protease</fullName>
    </recommendedName>
</protein>
<reference evidence="1 2" key="1">
    <citation type="submission" date="2018-05" db="EMBL/GenBank/DDBJ databases">
        <title>Pedobacter paludis sp. nov., isolated from wetland soil.</title>
        <authorList>
            <person name="Zhang Y."/>
            <person name="Wang G."/>
        </authorList>
    </citation>
    <scope>NUCLEOTIDE SEQUENCE [LARGE SCALE GENOMIC DNA]</scope>
    <source>
        <strain evidence="1 2">KCTC22721</strain>
    </source>
</reference>
<dbReference type="AlphaFoldDB" id="A0A317ETL5"/>
<evidence type="ECO:0000313" key="1">
    <source>
        <dbReference type="EMBL" id="PWS28478.1"/>
    </source>
</evidence>
<comment type="caution">
    <text evidence="1">The sequence shown here is derived from an EMBL/GenBank/DDBJ whole genome shotgun (WGS) entry which is preliminary data.</text>
</comment>
<name>A0A317ETL5_9SPHI</name>
<dbReference type="EMBL" id="QGNZ01000001">
    <property type="protein sequence ID" value="PWS28478.1"/>
    <property type="molecule type" value="Genomic_DNA"/>
</dbReference>
<accession>A0A317ETL5</accession>
<keyword evidence="2" id="KW-1185">Reference proteome</keyword>
<dbReference type="SUPFAM" id="SSF50494">
    <property type="entry name" value="Trypsin-like serine proteases"/>
    <property type="match status" value="1"/>
</dbReference>
<sequence length="253" mass="28449">MSITDAEVMVLSSIQVYMGGKENIKPHGFGSGFIVKYLDRRFFITVRHVTDYEGMVTYLETNLPISANGAILKPVGGLCYFDMFTLAEGILPDDFIKFLNDGPRKRLDICFAEIKDDVPLLQLAMNFGAFSVPECSKIDLDLTYTDLPNKEERYGFYGKIKPVYEGMKLHLTPKFNHSLKFHRTNSEFHIFLAPKIIKSADEYEGCSGAPILDSEQRLVGVACAVVTNTKMIYAFPIQKCKELLDTAIQTGML</sequence>
<evidence type="ECO:0000313" key="2">
    <source>
        <dbReference type="Proteomes" id="UP000245379"/>
    </source>
</evidence>